<evidence type="ECO:0000313" key="1">
    <source>
        <dbReference type="EMBL" id="TQL43320.1"/>
    </source>
</evidence>
<evidence type="ECO:0000313" key="2">
    <source>
        <dbReference type="Proteomes" id="UP000319094"/>
    </source>
</evidence>
<comment type="caution">
    <text evidence="1">The sequence shown here is derived from an EMBL/GenBank/DDBJ whole genome shotgun (WGS) entry which is preliminary data.</text>
</comment>
<name>A0A542Y5F8_9MICO</name>
<dbReference type="Proteomes" id="UP000319094">
    <property type="component" value="Unassembled WGS sequence"/>
</dbReference>
<organism evidence="1 2">
    <name type="scientific">Leucobacter komagatae</name>
    <dbReference type="NCBI Taxonomy" id="55969"/>
    <lineage>
        <taxon>Bacteria</taxon>
        <taxon>Bacillati</taxon>
        <taxon>Actinomycetota</taxon>
        <taxon>Actinomycetes</taxon>
        <taxon>Micrococcales</taxon>
        <taxon>Microbacteriaceae</taxon>
        <taxon>Leucobacter</taxon>
    </lineage>
</organism>
<dbReference type="EMBL" id="VFON01000001">
    <property type="protein sequence ID" value="TQL43320.1"/>
    <property type="molecule type" value="Genomic_DNA"/>
</dbReference>
<reference evidence="1 2" key="1">
    <citation type="submission" date="2019-06" db="EMBL/GenBank/DDBJ databases">
        <title>Sequencing the genomes of 1000 actinobacteria strains.</title>
        <authorList>
            <person name="Klenk H.-P."/>
        </authorList>
    </citation>
    <scope>NUCLEOTIDE SEQUENCE [LARGE SCALE GENOMIC DNA]</scope>
    <source>
        <strain evidence="1 2">DSM 8803</strain>
    </source>
</reference>
<keyword evidence="2" id="KW-1185">Reference proteome</keyword>
<dbReference type="OrthoDB" id="4988417at2"/>
<protein>
    <submittedName>
        <fullName evidence="1">Uncharacterized protein</fullName>
    </submittedName>
</protein>
<accession>A0A542Y5F8</accession>
<sequence length="275" mass="29114">MAGSDRTARFALVAREAAEAGPSPRPVARSEAEVELAARVRQLRVGALGTGFQTTPSPELSERYAETRSASDALASVLEVTAPPFEAFFALGANEPTANRARADELVPVIAPHGLGAPAWLRVAAADGVLPPIECATEVLRWFAALDRPPRASAVPTVRTSSAHGTVSWTLRWVSAAASPTPERTAPARPSPTLTEQGVALANWPTLPEMFALQARQRSLTAPLVDGRTFTWLAGALPDRALAARHTFDSSTGSIRISTRARSDRGSHVGARTVF</sequence>
<dbReference type="AlphaFoldDB" id="A0A542Y5F8"/>
<dbReference type="RefSeq" id="WP_141886660.1">
    <property type="nucleotide sequence ID" value="NZ_BAAAUY010000010.1"/>
</dbReference>
<proteinExistence type="predicted"/>
<gene>
    <name evidence="1" type="ORF">FB468_1340</name>
</gene>